<dbReference type="OrthoDB" id="45949at2759"/>
<name>A0A448ZQD5_9STRA</name>
<dbReference type="PANTHER" id="PTHR11102">
    <property type="entry name" value="SEL-1-LIKE PROTEIN"/>
    <property type="match status" value="1"/>
</dbReference>
<gene>
    <name evidence="3" type="ORF">PSNMU_V1.4_AUG-EV-PASAV3_0113490</name>
</gene>
<feature type="compositionally biased region" description="Polar residues" evidence="1">
    <location>
        <begin position="182"/>
        <end position="194"/>
    </location>
</feature>
<feature type="region of interest" description="Disordered" evidence="1">
    <location>
        <begin position="77"/>
        <end position="122"/>
    </location>
</feature>
<dbReference type="Gene3D" id="1.25.40.10">
    <property type="entry name" value="Tetratricopeptide repeat domain"/>
    <property type="match status" value="1"/>
</dbReference>
<feature type="domain" description="Fe2OG dioxygenase" evidence="2">
    <location>
        <begin position="239"/>
        <end position="336"/>
    </location>
</feature>
<keyword evidence="4" id="KW-1185">Reference proteome</keyword>
<dbReference type="InterPro" id="IPR011990">
    <property type="entry name" value="TPR-like_helical_dom_sf"/>
</dbReference>
<dbReference type="InterPro" id="IPR050767">
    <property type="entry name" value="Sel1_AlgK"/>
</dbReference>
<protein>
    <recommendedName>
        <fullName evidence="2">Fe2OG dioxygenase domain-containing protein</fullName>
    </recommendedName>
</protein>
<feature type="region of interest" description="Disordered" evidence="1">
    <location>
        <begin position="558"/>
        <end position="587"/>
    </location>
</feature>
<dbReference type="EMBL" id="CAACVS010000636">
    <property type="protein sequence ID" value="VEU44261.1"/>
    <property type="molecule type" value="Genomic_DNA"/>
</dbReference>
<dbReference type="PROSITE" id="PS51471">
    <property type="entry name" value="FE2OG_OXY"/>
    <property type="match status" value="1"/>
</dbReference>
<accession>A0A448ZQD5</accession>
<dbReference type="PANTHER" id="PTHR11102:SF160">
    <property type="entry name" value="ERAD-ASSOCIATED E3 UBIQUITIN-PROTEIN LIGASE COMPONENT HRD3"/>
    <property type="match status" value="1"/>
</dbReference>
<evidence type="ECO:0000256" key="1">
    <source>
        <dbReference type="SAM" id="MobiDB-lite"/>
    </source>
</evidence>
<proteinExistence type="predicted"/>
<dbReference type="InterPro" id="IPR005123">
    <property type="entry name" value="Oxoglu/Fe-dep_dioxygenase_dom"/>
</dbReference>
<organism evidence="3 4">
    <name type="scientific">Pseudo-nitzschia multistriata</name>
    <dbReference type="NCBI Taxonomy" id="183589"/>
    <lineage>
        <taxon>Eukaryota</taxon>
        <taxon>Sar</taxon>
        <taxon>Stramenopiles</taxon>
        <taxon>Ochrophyta</taxon>
        <taxon>Bacillariophyta</taxon>
        <taxon>Bacillariophyceae</taxon>
        <taxon>Bacillariophycidae</taxon>
        <taxon>Bacillariales</taxon>
        <taxon>Bacillariaceae</taxon>
        <taxon>Pseudo-nitzschia</taxon>
    </lineage>
</organism>
<dbReference type="SUPFAM" id="SSF51197">
    <property type="entry name" value="Clavaminate synthase-like"/>
    <property type="match status" value="1"/>
</dbReference>
<evidence type="ECO:0000259" key="2">
    <source>
        <dbReference type="PROSITE" id="PS51471"/>
    </source>
</evidence>
<evidence type="ECO:0000313" key="4">
    <source>
        <dbReference type="Proteomes" id="UP000291116"/>
    </source>
</evidence>
<dbReference type="Gene3D" id="2.60.120.620">
    <property type="entry name" value="q2cbj1_9rhob like domain"/>
    <property type="match status" value="1"/>
</dbReference>
<reference evidence="3 4" key="1">
    <citation type="submission" date="2019-01" db="EMBL/GenBank/DDBJ databases">
        <authorList>
            <person name="Ferrante I. M."/>
        </authorList>
    </citation>
    <scope>NUCLEOTIDE SEQUENCE [LARGE SCALE GENOMIC DNA]</scope>
    <source>
        <strain evidence="3 4">B856</strain>
    </source>
</reference>
<sequence>MKVHHGRADRSAASARTIGLGAIFLVLLGAVHQTRLGASATPLCGNGDADGSPGECRAVPLRPSDIPPPSVFDSFGANRSVTVPPIDESEDNGESGGTTLSVLPGSIKQQGKHLASNETPSSDLVVLPGLLPRPVVAEMLALLRGHEDADFAVGKTTIVLDADPDSVDGMTSQEFFLDNDSLRSGGSSKGNPNENMEERRDLRAKLRALTDRYAYDTLVPFLEQWYGKDTCGRPGRRCTPCYSLIRRYRAGERQSHAPHHDAHSFVTVVVSLTDYGREYNGGLYVSTKNSERNYVKLNRGDAVAHQGYLHHGVKVLDQRDDGGPSERWSWIMWFRDSDTCEEHNSEWHRSCAEKGNPTCMYLRASTEPTEEGVVHWNTMASKAGHSQASVKLAYANLKMLPSRLIEFNQDEAERLFEEAIASSNEPDGHYGKAMLYLTDTKKSILEQPTNEAKAQAAWEALGSETVKRAIWHLEEAAKGGHVFAMFNLGIASTYGYGSTDGTRDFELAIEWFEASGMPEGFFAKSMYLGMIGKTQEAEEFQKRAATLGYGQPWRKVARERTGSGGSGGVTLNLPWPPLPTGETPPEW</sequence>
<evidence type="ECO:0000313" key="3">
    <source>
        <dbReference type="EMBL" id="VEU44261.1"/>
    </source>
</evidence>
<dbReference type="AlphaFoldDB" id="A0A448ZQD5"/>
<feature type="region of interest" description="Disordered" evidence="1">
    <location>
        <begin position="178"/>
        <end position="198"/>
    </location>
</feature>
<dbReference type="Proteomes" id="UP000291116">
    <property type="component" value="Unassembled WGS sequence"/>
</dbReference>
<dbReference type="SUPFAM" id="SSF81901">
    <property type="entry name" value="HCP-like"/>
    <property type="match status" value="1"/>
</dbReference>